<reference evidence="11 12" key="1">
    <citation type="submission" date="2020-04" db="EMBL/GenBank/DDBJ databases">
        <title>Description of novel Gluconacetobacter.</title>
        <authorList>
            <person name="Sombolestani A."/>
        </authorList>
    </citation>
    <scope>NUCLEOTIDE SEQUENCE [LARGE SCALE GENOMIC DNA]</scope>
    <source>
        <strain evidence="11 12">LMG 27724</strain>
    </source>
</reference>
<accession>A0A7W4P1X3</accession>
<dbReference type="EC" id="5.3.1.24" evidence="3 9"/>
<evidence type="ECO:0000256" key="5">
    <source>
        <dbReference type="ARBA" id="ARBA00022605"/>
    </source>
</evidence>
<keyword evidence="8 9" id="KW-0413">Isomerase</keyword>
<comment type="pathway">
    <text evidence="2 9">Amino-acid biosynthesis; L-tryptophan biosynthesis; L-tryptophan from chorismate: step 3/5.</text>
</comment>
<evidence type="ECO:0000256" key="2">
    <source>
        <dbReference type="ARBA" id="ARBA00004664"/>
    </source>
</evidence>
<dbReference type="InterPro" id="IPR001240">
    <property type="entry name" value="PRAI_dom"/>
</dbReference>
<evidence type="ECO:0000256" key="4">
    <source>
        <dbReference type="ARBA" id="ARBA00022272"/>
    </source>
</evidence>
<dbReference type="PANTHER" id="PTHR42894">
    <property type="entry name" value="N-(5'-PHOSPHORIBOSYL)ANTHRANILATE ISOMERASE"/>
    <property type="match status" value="1"/>
</dbReference>
<keyword evidence="5 9" id="KW-0028">Amino-acid biosynthesis</keyword>
<dbReference type="InterPro" id="IPR044643">
    <property type="entry name" value="TrpF_fam"/>
</dbReference>
<dbReference type="AlphaFoldDB" id="A0A7W4P1X3"/>
<keyword evidence="6 9" id="KW-0822">Tryptophan biosynthesis</keyword>
<evidence type="ECO:0000313" key="12">
    <source>
        <dbReference type="Proteomes" id="UP000577891"/>
    </source>
</evidence>
<proteinExistence type="inferred from homology"/>
<evidence type="ECO:0000256" key="7">
    <source>
        <dbReference type="ARBA" id="ARBA00023141"/>
    </source>
</evidence>
<dbReference type="GO" id="GO:0000162">
    <property type="term" value="P:L-tryptophan biosynthetic process"/>
    <property type="evidence" value="ECO:0007669"/>
    <property type="project" value="UniProtKB-UniRule"/>
</dbReference>
<evidence type="ECO:0000259" key="10">
    <source>
        <dbReference type="Pfam" id="PF00697"/>
    </source>
</evidence>
<dbReference type="Proteomes" id="UP000577891">
    <property type="component" value="Unassembled WGS sequence"/>
</dbReference>
<dbReference type="EMBL" id="JABEQE010000002">
    <property type="protein sequence ID" value="MBB2171150.1"/>
    <property type="molecule type" value="Genomic_DNA"/>
</dbReference>
<comment type="caution">
    <text evidence="11">The sequence shown here is derived from an EMBL/GenBank/DDBJ whole genome shotgun (WGS) entry which is preliminary data.</text>
</comment>
<dbReference type="InterPro" id="IPR011060">
    <property type="entry name" value="RibuloseP-bd_barrel"/>
</dbReference>
<gene>
    <name evidence="9" type="primary">trpF</name>
    <name evidence="11" type="ORF">HLH35_03270</name>
</gene>
<evidence type="ECO:0000256" key="1">
    <source>
        <dbReference type="ARBA" id="ARBA00001164"/>
    </source>
</evidence>
<dbReference type="SUPFAM" id="SSF51366">
    <property type="entry name" value="Ribulose-phoshate binding barrel"/>
    <property type="match status" value="1"/>
</dbReference>
<dbReference type="RefSeq" id="WP_182977769.1">
    <property type="nucleotide sequence ID" value="NZ_BAABGB010000001.1"/>
</dbReference>
<evidence type="ECO:0000256" key="8">
    <source>
        <dbReference type="ARBA" id="ARBA00023235"/>
    </source>
</evidence>
<keyword evidence="7 9" id="KW-0057">Aromatic amino acid biosynthesis</keyword>
<dbReference type="CDD" id="cd00405">
    <property type="entry name" value="PRAI"/>
    <property type="match status" value="1"/>
</dbReference>
<dbReference type="InterPro" id="IPR013785">
    <property type="entry name" value="Aldolase_TIM"/>
</dbReference>
<dbReference type="Pfam" id="PF00697">
    <property type="entry name" value="PRAI"/>
    <property type="match status" value="1"/>
</dbReference>
<dbReference type="PANTHER" id="PTHR42894:SF1">
    <property type="entry name" value="N-(5'-PHOSPHORIBOSYL)ANTHRANILATE ISOMERASE"/>
    <property type="match status" value="1"/>
</dbReference>
<comment type="similarity">
    <text evidence="9">Belongs to the TrpF family.</text>
</comment>
<evidence type="ECO:0000256" key="6">
    <source>
        <dbReference type="ARBA" id="ARBA00022822"/>
    </source>
</evidence>
<comment type="catalytic activity">
    <reaction evidence="1 9">
        <text>N-(5-phospho-beta-D-ribosyl)anthranilate = 1-(2-carboxyphenylamino)-1-deoxy-D-ribulose 5-phosphate</text>
        <dbReference type="Rhea" id="RHEA:21540"/>
        <dbReference type="ChEBI" id="CHEBI:18277"/>
        <dbReference type="ChEBI" id="CHEBI:58613"/>
        <dbReference type="EC" id="5.3.1.24"/>
    </reaction>
</comment>
<dbReference type="GO" id="GO:0004640">
    <property type="term" value="F:phosphoribosylanthranilate isomerase activity"/>
    <property type="evidence" value="ECO:0007669"/>
    <property type="project" value="UniProtKB-UniRule"/>
</dbReference>
<organism evidence="11 12">
    <name type="scientific">Gluconacetobacter asukensis</name>
    <dbReference type="NCBI Taxonomy" id="1017181"/>
    <lineage>
        <taxon>Bacteria</taxon>
        <taxon>Pseudomonadati</taxon>
        <taxon>Pseudomonadota</taxon>
        <taxon>Alphaproteobacteria</taxon>
        <taxon>Acetobacterales</taxon>
        <taxon>Acetobacteraceae</taxon>
        <taxon>Gluconacetobacter</taxon>
    </lineage>
</organism>
<protein>
    <recommendedName>
        <fullName evidence="4 9">N-(5'-phosphoribosyl)anthranilate isomerase</fullName>
        <shortName evidence="9">PRAI</shortName>
        <ecNumber evidence="3 9">5.3.1.24</ecNumber>
    </recommendedName>
</protein>
<evidence type="ECO:0000313" key="11">
    <source>
        <dbReference type="EMBL" id="MBB2171150.1"/>
    </source>
</evidence>
<evidence type="ECO:0000256" key="9">
    <source>
        <dbReference type="HAMAP-Rule" id="MF_00135"/>
    </source>
</evidence>
<sequence>MAHPIGIKICGLTEPEGLEAAIAHGADWVGFVFFARSPRAVTPMQAAALAARVPSGGPRRIGLFVAPDDDAIAATLDAVALDGLQIYAPMARALEIREKFRLPVWHANGVTTADDLPATTPLDGLVIESRPPAGANRPGGNAQPIDWTITKNWQAPVPWMLAGGLTPETVARAIALSGAPAVDVSSGVESAPGRKDARLIARFIQAARQGAHQRP</sequence>
<dbReference type="HAMAP" id="MF_00135">
    <property type="entry name" value="PRAI"/>
    <property type="match status" value="1"/>
</dbReference>
<evidence type="ECO:0000256" key="3">
    <source>
        <dbReference type="ARBA" id="ARBA00012572"/>
    </source>
</evidence>
<name>A0A7W4P1X3_9PROT</name>
<dbReference type="Gene3D" id="3.20.20.70">
    <property type="entry name" value="Aldolase class I"/>
    <property type="match status" value="1"/>
</dbReference>
<keyword evidence="12" id="KW-1185">Reference proteome</keyword>
<feature type="domain" description="N-(5'phosphoribosyl) anthranilate isomerase (PRAI)" evidence="10">
    <location>
        <begin position="7"/>
        <end position="206"/>
    </location>
</feature>
<dbReference type="UniPathway" id="UPA00035">
    <property type="reaction ID" value="UER00042"/>
</dbReference>